<name>A0A847RZF1_9BACT</name>
<comment type="caution">
    <text evidence="1">The sequence shown here is derived from an EMBL/GenBank/DDBJ whole genome shotgun (WGS) entry which is preliminary data.</text>
</comment>
<organism evidence="1 2">
    <name type="scientific">Chitinophaga varians</name>
    <dbReference type="NCBI Taxonomy" id="2202339"/>
    <lineage>
        <taxon>Bacteria</taxon>
        <taxon>Pseudomonadati</taxon>
        <taxon>Bacteroidota</taxon>
        <taxon>Chitinophagia</taxon>
        <taxon>Chitinophagales</taxon>
        <taxon>Chitinophagaceae</taxon>
        <taxon>Chitinophaga</taxon>
    </lineage>
</organism>
<reference evidence="1 2" key="1">
    <citation type="submission" date="2020-04" db="EMBL/GenBank/DDBJ databases">
        <authorList>
            <person name="Yin C."/>
        </authorList>
    </citation>
    <scope>NUCLEOTIDE SEQUENCE [LARGE SCALE GENOMIC DNA]</scope>
    <source>
        <strain evidence="1 2">Ae27</strain>
    </source>
</reference>
<dbReference type="Proteomes" id="UP000570474">
    <property type="component" value="Unassembled WGS sequence"/>
</dbReference>
<evidence type="ECO:0000313" key="2">
    <source>
        <dbReference type="Proteomes" id="UP000570474"/>
    </source>
</evidence>
<gene>
    <name evidence="1" type="ORF">HGH92_29685</name>
</gene>
<protein>
    <submittedName>
        <fullName evidence="1">Uncharacterized protein</fullName>
    </submittedName>
</protein>
<dbReference type="AlphaFoldDB" id="A0A847RZF1"/>
<dbReference type="EMBL" id="JABAIA010000004">
    <property type="protein sequence ID" value="NLR68513.1"/>
    <property type="molecule type" value="Genomic_DNA"/>
</dbReference>
<sequence length="192" mass="21910">MDVKAVVALYKAHAEEDGLPARQSGRLPMLVIADMPYYIETRFSVLRPVDPYNLSEIRMSECSRSTYDNESQLFFYDKKSGEGKDDLTGCIAENMLLVKIPESRFLDPYMYSMLTNLPVSRFLENGRMLMYRVAETVPVTQRMIDRVIKKIGPSGESYENLFKAAKREAAALNKNIQSALNPKLKKRQIGLK</sequence>
<dbReference type="RefSeq" id="WP_168874480.1">
    <property type="nucleotide sequence ID" value="NZ_JABAIA010000004.1"/>
</dbReference>
<evidence type="ECO:0000313" key="1">
    <source>
        <dbReference type="EMBL" id="NLR68513.1"/>
    </source>
</evidence>
<accession>A0A847RZF1</accession>
<keyword evidence="2" id="KW-1185">Reference proteome</keyword>
<proteinExistence type="predicted"/>